<reference evidence="2" key="1">
    <citation type="journal article" date="2021" name="New Phytol.">
        <title>Evolutionary innovations through gain and loss of genes in the ectomycorrhizal Boletales.</title>
        <authorList>
            <person name="Wu G."/>
            <person name="Miyauchi S."/>
            <person name="Morin E."/>
            <person name="Kuo A."/>
            <person name="Drula E."/>
            <person name="Varga T."/>
            <person name="Kohler A."/>
            <person name="Feng B."/>
            <person name="Cao Y."/>
            <person name="Lipzen A."/>
            <person name="Daum C."/>
            <person name="Hundley H."/>
            <person name="Pangilinan J."/>
            <person name="Johnson J."/>
            <person name="Barry K."/>
            <person name="LaButti K."/>
            <person name="Ng V."/>
            <person name="Ahrendt S."/>
            <person name="Min B."/>
            <person name="Choi I.G."/>
            <person name="Park H."/>
            <person name="Plett J.M."/>
            <person name="Magnuson J."/>
            <person name="Spatafora J.W."/>
            <person name="Nagy L.G."/>
            <person name="Henrissat B."/>
            <person name="Grigoriev I.V."/>
            <person name="Yang Z.L."/>
            <person name="Xu J."/>
            <person name="Martin F.M."/>
        </authorList>
    </citation>
    <scope>NUCLEOTIDE SEQUENCE</scope>
    <source>
        <strain evidence="2">KKN 215</strain>
    </source>
</reference>
<proteinExistence type="predicted"/>
<evidence type="ECO:0000313" key="2">
    <source>
        <dbReference type="EMBL" id="KAH8083758.1"/>
    </source>
</evidence>
<dbReference type="AlphaFoldDB" id="A0A8K0UG85"/>
<evidence type="ECO:0000313" key="3">
    <source>
        <dbReference type="Proteomes" id="UP000813824"/>
    </source>
</evidence>
<protein>
    <submittedName>
        <fullName evidence="2">Uncharacterized protein</fullName>
    </submittedName>
</protein>
<feature type="region of interest" description="Disordered" evidence="1">
    <location>
        <begin position="1"/>
        <end position="24"/>
    </location>
</feature>
<gene>
    <name evidence="2" type="ORF">BXZ70DRAFT_1012072</name>
</gene>
<comment type="caution">
    <text evidence="2">The sequence shown here is derived from an EMBL/GenBank/DDBJ whole genome shotgun (WGS) entry which is preliminary data.</text>
</comment>
<accession>A0A8K0UG85</accession>
<sequence length="548" mass="62134">MSTVLDSKINNAPQTPNTISPQSDELGLAHGPSLSWDILLYILPFTLTSNLNSLRRETLSRFMRTCQTLYDAGVLLILKGLIPLNSRTILSFCDFILNAKIPQRRSDNVRRLAIFELRLELPRATAERISDMLKSLRNIQNLVFLDLEPLLVALDDDFTPSWPRLVDIFIGSMGKKCTAFVSRLEDSPISKAHLAWTYPPPDEADNFDARNRFTPSTIRPFTQTLTSLSILNPGILVPNVNIRFPHVHTLQIESYYVGLSQDILVFTYPNVKTLVWLRDPDPSDIGPAEGNARRVNSGGIVAMMLPAPWVPWKGLDQLSCTTRRAYTLAMRCKVRYWVASVLQPQRVSQFQAVLRDIRPTFLRLTIKPAAFEDLAGMADIFPYGWQDTTGMIITFAWTSRPEDQVDVERLLEHIVQCLSQTRSVTTLILRIAYKRISPLRLLLDDHNTNLQELTESQVSKLDELGPPTATSQYLTTLDTRKYARRLVDRMPHLTFLTICVCGQDSTGTSWKVGVSESRDMVIAEEDEQKELLKPTPFATDYSNCQDDF</sequence>
<keyword evidence="3" id="KW-1185">Reference proteome</keyword>
<dbReference type="Proteomes" id="UP000813824">
    <property type="component" value="Unassembled WGS sequence"/>
</dbReference>
<evidence type="ECO:0000256" key="1">
    <source>
        <dbReference type="SAM" id="MobiDB-lite"/>
    </source>
</evidence>
<name>A0A8K0UG85_9AGAR</name>
<dbReference type="EMBL" id="JAEVFJ010000047">
    <property type="protein sequence ID" value="KAH8083758.1"/>
    <property type="molecule type" value="Genomic_DNA"/>
</dbReference>
<dbReference type="OrthoDB" id="2804572at2759"/>
<organism evidence="2 3">
    <name type="scientific">Cristinia sonorae</name>
    <dbReference type="NCBI Taxonomy" id="1940300"/>
    <lineage>
        <taxon>Eukaryota</taxon>
        <taxon>Fungi</taxon>
        <taxon>Dikarya</taxon>
        <taxon>Basidiomycota</taxon>
        <taxon>Agaricomycotina</taxon>
        <taxon>Agaricomycetes</taxon>
        <taxon>Agaricomycetidae</taxon>
        <taxon>Agaricales</taxon>
        <taxon>Pleurotineae</taxon>
        <taxon>Stephanosporaceae</taxon>
        <taxon>Cristinia</taxon>
    </lineage>
</organism>
<feature type="compositionally biased region" description="Polar residues" evidence="1">
    <location>
        <begin position="1"/>
        <end position="23"/>
    </location>
</feature>